<sequence>MNRDDILVCVADDIGIRTWLERALDGMWPVEFVASSDLSRVSRLVEATGSRFVMVAADENDAEKALRIISALTKSREDLAVVSLARRVNQDFLLRSMRAGARDCFIVSSDGEELRSRIQQFLQATPVEVAADSRPANARNKITLVTSSSPVVDTRFFAQNLAFTTNKLFPEARILALDTSSTDRHAFYLDSNNRVTLESLLQNPESLDQAMIETALEEYAPNLRLLAGNLSPEALGDDRNADLFIAVSQLMSMFDYIVVNVDPVVADFWVSAVGLHAKDLVMVIQPIVEQAHEARRQLDGWRDHLARDCRKSLVLDCYEKKGSPALGELERAVGVDYMGNLPLDWTSRLMSINAGIPLHKLPQRSQYQKQLEAIMRRYATGENREGQSLTKRKLLRAG</sequence>
<dbReference type="InterPro" id="IPR027417">
    <property type="entry name" value="P-loop_NTPase"/>
</dbReference>
<evidence type="ECO:0000313" key="1">
    <source>
        <dbReference type="EMBL" id="MDL0431875.1"/>
    </source>
</evidence>
<dbReference type="RefSeq" id="WP_285391010.1">
    <property type="nucleotide sequence ID" value="NZ_JASSVS010000005.1"/>
</dbReference>
<proteinExistence type="predicted"/>
<keyword evidence="2" id="KW-1185">Reference proteome</keyword>
<gene>
    <name evidence="1" type="ORF">QPM17_12090</name>
</gene>
<evidence type="ECO:0000313" key="2">
    <source>
        <dbReference type="Proteomes" id="UP001227964"/>
    </source>
</evidence>
<accession>A0ABT7ICJ2</accession>
<dbReference type="Gene3D" id="3.40.50.2300">
    <property type="match status" value="1"/>
</dbReference>
<protein>
    <submittedName>
        <fullName evidence="1">Response regulator receiver-like protein</fullName>
    </submittedName>
</protein>
<dbReference type="SUPFAM" id="SSF52540">
    <property type="entry name" value="P-loop containing nucleoside triphosphate hydrolases"/>
    <property type="match status" value="1"/>
</dbReference>
<dbReference type="EMBL" id="JASSVS010000005">
    <property type="protein sequence ID" value="MDL0431875.1"/>
    <property type="molecule type" value="Genomic_DNA"/>
</dbReference>
<name>A0ABT7ICJ2_9GAMM</name>
<comment type="caution">
    <text evidence="1">The sequence shown here is derived from an EMBL/GenBank/DDBJ whole genome shotgun (WGS) entry which is preliminary data.</text>
</comment>
<reference evidence="1 2" key="1">
    <citation type="submission" date="2023-06" db="EMBL/GenBank/DDBJ databases">
        <title>Marinobacter azerbaijanicus a moderately halophilic, isolated from Urmia Lake in Azerbaijan region of Iran.</title>
        <authorList>
            <person name="Sanchez-Porro C."/>
            <person name="Aghdam E.M."/>
            <person name="Saheb S.M."/>
            <person name="Tarhriz V."/>
            <person name="Kazemi E."/>
            <person name="Ammozegar M.A."/>
            <person name="Ventosa A."/>
            <person name="Hejazi M.S."/>
        </authorList>
    </citation>
    <scope>NUCLEOTIDE SEQUENCE [LARGE SCALE GENOMIC DNA]</scope>
    <source>
        <strain evidence="1 2">TBZ242</strain>
    </source>
</reference>
<dbReference type="Gene3D" id="3.40.50.300">
    <property type="entry name" value="P-loop containing nucleotide triphosphate hydrolases"/>
    <property type="match status" value="1"/>
</dbReference>
<organism evidence="1 2">
    <name type="scientific">Marinobacter azerbaijanicus</name>
    <dbReference type="NCBI Taxonomy" id="3050455"/>
    <lineage>
        <taxon>Bacteria</taxon>
        <taxon>Pseudomonadati</taxon>
        <taxon>Pseudomonadota</taxon>
        <taxon>Gammaproteobacteria</taxon>
        <taxon>Pseudomonadales</taxon>
        <taxon>Marinobacteraceae</taxon>
        <taxon>Marinobacter</taxon>
    </lineage>
</organism>
<dbReference type="Proteomes" id="UP001227964">
    <property type="component" value="Unassembled WGS sequence"/>
</dbReference>